<protein>
    <submittedName>
        <fullName evidence="1">Uncharacterized protein</fullName>
    </submittedName>
</protein>
<proteinExistence type="predicted"/>
<comment type="caution">
    <text evidence="1">The sequence shown here is derived from an EMBL/GenBank/DDBJ whole genome shotgun (WGS) entry which is preliminary data.</text>
</comment>
<name>A0A9D4M2T3_DREPO</name>
<evidence type="ECO:0000313" key="1">
    <source>
        <dbReference type="EMBL" id="KAH3868551.1"/>
    </source>
</evidence>
<gene>
    <name evidence="1" type="ORF">DPMN_031700</name>
</gene>
<evidence type="ECO:0000313" key="2">
    <source>
        <dbReference type="Proteomes" id="UP000828390"/>
    </source>
</evidence>
<accession>A0A9D4M2T3</accession>
<keyword evidence="2" id="KW-1185">Reference proteome</keyword>
<dbReference type="Proteomes" id="UP000828390">
    <property type="component" value="Unassembled WGS sequence"/>
</dbReference>
<dbReference type="EMBL" id="JAIWYP010000002">
    <property type="protein sequence ID" value="KAH3868551.1"/>
    <property type="molecule type" value="Genomic_DNA"/>
</dbReference>
<organism evidence="1 2">
    <name type="scientific">Dreissena polymorpha</name>
    <name type="common">Zebra mussel</name>
    <name type="synonym">Mytilus polymorpha</name>
    <dbReference type="NCBI Taxonomy" id="45954"/>
    <lineage>
        <taxon>Eukaryota</taxon>
        <taxon>Metazoa</taxon>
        <taxon>Spiralia</taxon>
        <taxon>Lophotrochozoa</taxon>
        <taxon>Mollusca</taxon>
        <taxon>Bivalvia</taxon>
        <taxon>Autobranchia</taxon>
        <taxon>Heteroconchia</taxon>
        <taxon>Euheterodonta</taxon>
        <taxon>Imparidentia</taxon>
        <taxon>Neoheterodontei</taxon>
        <taxon>Myida</taxon>
        <taxon>Dreissenoidea</taxon>
        <taxon>Dreissenidae</taxon>
        <taxon>Dreissena</taxon>
    </lineage>
</organism>
<dbReference type="AlphaFoldDB" id="A0A9D4M2T3"/>
<reference evidence="1" key="2">
    <citation type="submission" date="2020-11" db="EMBL/GenBank/DDBJ databases">
        <authorList>
            <person name="McCartney M.A."/>
            <person name="Auch B."/>
            <person name="Kono T."/>
            <person name="Mallez S."/>
            <person name="Becker A."/>
            <person name="Gohl D.M."/>
            <person name="Silverstein K.A.T."/>
            <person name="Koren S."/>
            <person name="Bechman K.B."/>
            <person name="Herman A."/>
            <person name="Abrahante J.E."/>
            <person name="Garbe J."/>
        </authorList>
    </citation>
    <scope>NUCLEOTIDE SEQUENCE</scope>
    <source>
        <strain evidence="1">Duluth1</strain>
        <tissue evidence="1">Whole animal</tissue>
    </source>
</reference>
<sequence length="81" mass="9077">MYNDKGTVICPDPLTPYTTLFPAIAPSLSRPIIVYFRQSQAYLMLAALDNHRLAALALGHKHRNGLDGLTVDLEQSYRKYA</sequence>
<reference evidence="1" key="1">
    <citation type="journal article" date="2019" name="bioRxiv">
        <title>The Genome of the Zebra Mussel, Dreissena polymorpha: A Resource for Invasive Species Research.</title>
        <authorList>
            <person name="McCartney M.A."/>
            <person name="Auch B."/>
            <person name="Kono T."/>
            <person name="Mallez S."/>
            <person name="Zhang Y."/>
            <person name="Obille A."/>
            <person name="Becker A."/>
            <person name="Abrahante J.E."/>
            <person name="Garbe J."/>
            <person name="Badalamenti J.P."/>
            <person name="Herman A."/>
            <person name="Mangelson H."/>
            <person name="Liachko I."/>
            <person name="Sullivan S."/>
            <person name="Sone E.D."/>
            <person name="Koren S."/>
            <person name="Silverstein K.A.T."/>
            <person name="Beckman K.B."/>
            <person name="Gohl D.M."/>
        </authorList>
    </citation>
    <scope>NUCLEOTIDE SEQUENCE</scope>
    <source>
        <strain evidence="1">Duluth1</strain>
        <tissue evidence="1">Whole animal</tissue>
    </source>
</reference>